<name>A0A7W7FIF2_9MICO</name>
<organism evidence="1 2">
    <name type="scientific">Microbacterium marinum</name>
    <dbReference type="NCBI Taxonomy" id="421115"/>
    <lineage>
        <taxon>Bacteria</taxon>
        <taxon>Bacillati</taxon>
        <taxon>Actinomycetota</taxon>
        <taxon>Actinomycetes</taxon>
        <taxon>Micrococcales</taxon>
        <taxon>Microbacteriaceae</taxon>
        <taxon>Microbacterium</taxon>
    </lineage>
</organism>
<dbReference type="Pfam" id="PF05345">
    <property type="entry name" value="He_PIG"/>
    <property type="match status" value="2"/>
</dbReference>
<dbReference type="Proteomes" id="UP000573729">
    <property type="component" value="Unassembled WGS sequence"/>
</dbReference>
<gene>
    <name evidence="1" type="ORF">BKA24_001721</name>
</gene>
<dbReference type="EMBL" id="JACHMD010000001">
    <property type="protein sequence ID" value="MBB4667012.1"/>
    <property type="molecule type" value="Genomic_DNA"/>
</dbReference>
<accession>A0A7W7FIF2</accession>
<reference evidence="1 2" key="1">
    <citation type="submission" date="2020-08" db="EMBL/GenBank/DDBJ databases">
        <title>Sequencing the genomes of 1000 actinobacteria strains.</title>
        <authorList>
            <person name="Klenk H.-P."/>
        </authorList>
    </citation>
    <scope>NUCLEOTIDE SEQUENCE [LARGE SCALE GENOMIC DNA]</scope>
    <source>
        <strain evidence="1 2">DSM 24947</strain>
    </source>
</reference>
<dbReference type="AlphaFoldDB" id="A0A7W7FIF2"/>
<comment type="caution">
    <text evidence="1">The sequence shown here is derived from an EMBL/GenBank/DDBJ whole genome shotgun (WGS) entry which is preliminary data.</text>
</comment>
<protein>
    <submittedName>
        <fullName evidence="1">Uncharacterized protein</fullName>
    </submittedName>
</protein>
<evidence type="ECO:0000313" key="2">
    <source>
        <dbReference type="Proteomes" id="UP000573729"/>
    </source>
</evidence>
<proteinExistence type="predicted"/>
<dbReference type="GO" id="GO:0005975">
    <property type="term" value="P:carbohydrate metabolic process"/>
    <property type="evidence" value="ECO:0007669"/>
    <property type="project" value="UniProtKB-ARBA"/>
</dbReference>
<evidence type="ECO:0000313" key="1">
    <source>
        <dbReference type="EMBL" id="MBB4667012.1"/>
    </source>
</evidence>
<dbReference type="InterPro" id="IPR013783">
    <property type="entry name" value="Ig-like_fold"/>
</dbReference>
<sequence length="503" mass="53072">MVGMILEAPAAITARPLTPAGGAGVAWMVVDATPDGAVAADYSSIVAAGLELIPPSIREPLERWSSRSGITRKLNIAVASNSDSSAAMAALFRLTGWSIPDGWGGRYGDRAFVQINRQKSTTIHEYAHHIDYLWRVSNGQPEGALRNEAEFTSLFAVSMLTMEEALYGHNSSAEWIAELLTKSIDINYNGARSNHPRIFLGLCGDNTAVAGHVRALLLDIFPDLPAFSWGSSWIASPPEPSITGYPLGDISVGAGVSCRLFDESGLPVTWSISADALPAGLELTDGMIHGNAVAPGPYAFTVRVSSSGGTMDRAFTGYVFDPSRPKPVITTTSLPAIIRTEPYSFQLQATSPDPITWSLPDPTRPLHAGLTLSPSGLISGTTSDGTPRTYKVRASSYGGYVDLTVNANVTARIAFTTKQLPALKVGSSVGRIAIDGTGANLEEKGLVAGALPSGLQFEFGDPSLPTFALFGIPNAAGPYSFTLRMANEYTSAEQTFTGTVSPA</sequence>
<keyword evidence="2" id="KW-1185">Reference proteome</keyword>
<dbReference type="Gene3D" id="2.60.40.10">
    <property type="entry name" value="Immunoglobulins"/>
    <property type="match status" value="3"/>
</dbReference>